<evidence type="ECO:0000256" key="5">
    <source>
        <dbReference type="ARBA" id="ARBA00022729"/>
    </source>
</evidence>
<keyword evidence="2" id="KW-0723">Serine/threonine-protein kinase</keyword>
<dbReference type="GO" id="GO:0006950">
    <property type="term" value="P:response to stress"/>
    <property type="evidence" value="ECO:0007669"/>
    <property type="project" value="UniProtKB-ARBA"/>
</dbReference>
<organism evidence="14 15">
    <name type="scientific">Apostasia shenzhenica</name>
    <dbReference type="NCBI Taxonomy" id="1088818"/>
    <lineage>
        <taxon>Eukaryota</taxon>
        <taxon>Viridiplantae</taxon>
        <taxon>Streptophyta</taxon>
        <taxon>Embryophyta</taxon>
        <taxon>Tracheophyta</taxon>
        <taxon>Spermatophyta</taxon>
        <taxon>Magnoliopsida</taxon>
        <taxon>Liliopsida</taxon>
        <taxon>Asparagales</taxon>
        <taxon>Orchidaceae</taxon>
        <taxon>Apostasioideae</taxon>
        <taxon>Apostasia</taxon>
    </lineage>
</organism>
<dbReference type="GO" id="GO:0004714">
    <property type="term" value="F:transmembrane receptor protein tyrosine kinase activity"/>
    <property type="evidence" value="ECO:0007669"/>
    <property type="project" value="UniProtKB-EC"/>
</dbReference>
<name>A0A2H9ZSW5_9ASPA</name>
<keyword evidence="8 14" id="KW-0418">Kinase</keyword>
<evidence type="ECO:0000256" key="1">
    <source>
        <dbReference type="ARBA" id="ARBA00004167"/>
    </source>
</evidence>
<evidence type="ECO:0000256" key="12">
    <source>
        <dbReference type="ARBA" id="ARBA00023180"/>
    </source>
</evidence>
<feature type="domain" description="Protein kinase" evidence="13">
    <location>
        <begin position="1"/>
        <end position="201"/>
    </location>
</feature>
<evidence type="ECO:0000256" key="4">
    <source>
        <dbReference type="ARBA" id="ARBA00022692"/>
    </source>
</evidence>
<dbReference type="InterPro" id="IPR008271">
    <property type="entry name" value="Ser/Thr_kinase_AS"/>
</dbReference>
<dbReference type="FunFam" id="1.10.510.10:FF:000129">
    <property type="entry name" value="cysteine-rich receptor-like protein kinase 10"/>
    <property type="match status" value="1"/>
</dbReference>
<dbReference type="EC" id="2.7.10.1" evidence="14"/>
<dbReference type="PROSITE" id="PS00108">
    <property type="entry name" value="PROTEIN_KINASE_ST"/>
    <property type="match status" value="1"/>
</dbReference>
<keyword evidence="7" id="KW-0547">Nucleotide-binding</keyword>
<evidence type="ECO:0000256" key="6">
    <source>
        <dbReference type="ARBA" id="ARBA00022737"/>
    </source>
</evidence>
<dbReference type="EC" id="2.7.11.1" evidence="14"/>
<dbReference type="PANTHER" id="PTHR27002:SF1050">
    <property type="entry name" value="CYSTEINE-RICH RECEPTOR-LIKE PROTEIN KINASE 5"/>
    <property type="match status" value="1"/>
</dbReference>
<sequence length="264" mass="28605">MKEDDETADPARRMELDWATRQRIIEGICRGLIYLHEDSRFTVIHRDLKASNILLDANMNPMISDFGLAKLSAVHESQGNTSRIAGTYGYMSPEYAFHGLFSTKSDVFSYGVVVLEIVTGLSSGSFLVSSSSNLDLLSYVWQHWKQGTALQIVDGSLGDRYPPESALRCIQLGLLCVQEDPSERPSMNTLAVMLSSGSPGLPVPSMPQFLQRLQGAASPRSTDPDMNGLENLSNTTTTAATGCSSCSPTGSFARPLSPATFLDA</sequence>
<reference evidence="14 15" key="1">
    <citation type="journal article" date="2017" name="Nature">
        <title>The Apostasia genome and the evolution of orchids.</title>
        <authorList>
            <person name="Zhang G.Q."/>
            <person name="Liu K.W."/>
            <person name="Li Z."/>
            <person name="Lohaus R."/>
            <person name="Hsiao Y.Y."/>
            <person name="Niu S.C."/>
            <person name="Wang J.Y."/>
            <person name="Lin Y.C."/>
            <person name="Xu Q."/>
            <person name="Chen L.J."/>
            <person name="Yoshida K."/>
            <person name="Fujiwara S."/>
            <person name="Wang Z.W."/>
            <person name="Zhang Y.Q."/>
            <person name="Mitsuda N."/>
            <person name="Wang M."/>
            <person name="Liu G.H."/>
            <person name="Pecoraro L."/>
            <person name="Huang H.X."/>
            <person name="Xiao X.J."/>
            <person name="Lin M."/>
            <person name="Wu X.Y."/>
            <person name="Wu W.L."/>
            <person name="Chen Y.Y."/>
            <person name="Chang S.B."/>
            <person name="Sakamoto S."/>
            <person name="Ohme-Takagi M."/>
            <person name="Yagi M."/>
            <person name="Zeng S.J."/>
            <person name="Shen C.Y."/>
            <person name="Yeh C.M."/>
            <person name="Luo Y.B."/>
            <person name="Tsai W.C."/>
            <person name="Van de Peer Y."/>
            <person name="Liu Z.J."/>
        </authorList>
    </citation>
    <scope>NUCLEOTIDE SEQUENCE [LARGE SCALE GENOMIC DNA]</scope>
    <source>
        <strain evidence="15">cv. Shenzhen</strain>
        <tissue evidence="14">Stem</tissue>
    </source>
</reference>
<evidence type="ECO:0000256" key="2">
    <source>
        <dbReference type="ARBA" id="ARBA00022527"/>
    </source>
</evidence>
<dbReference type="PROSITE" id="PS50011">
    <property type="entry name" value="PROTEIN_KINASE_DOM"/>
    <property type="match status" value="1"/>
</dbReference>
<evidence type="ECO:0000313" key="14">
    <source>
        <dbReference type="EMBL" id="PKA46386.1"/>
    </source>
</evidence>
<dbReference type="InterPro" id="IPR000719">
    <property type="entry name" value="Prot_kinase_dom"/>
</dbReference>
<keyword evidence="5" id="KW-0732">Signal</keyword>
<dbReference type="AlphaFoldDB" id="A0A2H9ZSW5"/>
<evidence type="ECO:0000256" key="8">
    <source>
        <dbReference type="ARBA" id="ARBA00022777"/>
    </source>
</evidence>
<keyword evidence="14" id="KW-0675">Receptor</keyword>
<dbReference type="Pfam" id="PF00069">
    <property type="entry name" value="Pkinase"/>
    <property type="match status" value="1"/>
</dbReference>
<dbReference type="SUPFAM" id="SSF56112">
    <property type="entry name" value="Protein kinase-like (PK-like)"/>
    <property type="match status" value="1"/>
</dbReference>
<gene>
    <name evidence="14" type="primary">CRK7</name>
    <name evidence="14" type="ORF">AXF42_Ash020277</name>
</gene>
<keyword evidence="3 14" id="KW-0808">Transferase</keyword>
<evidence type="ECO:0000256" key="9">
    <source>
        <dbReference type="ARBA" id="ARBA00022840"/>
    </source>
</evidence>
<dbReference type="GO" id="GO:0005886">
    <property type="term" value="C:plasma membrane"/>
    <property type="evidence" value="ECO:0007669"/>
    <property type="project" value="TreeGrafter"/>
</dbReference>
<keyword evidence="4" id="KW-0812">Transmembrane</keyword>
<dbReference type="STRING" id="1088818.A0A2H9ZSW5"/>
<dbReference type="EMBL" id="KZ454165">
    <property type="protein sequence ID" value="PKA46386.1"/>
    <property type="molecule type" value="Genomic_DNA"/>
</dbReference>
<keyword evidence="6" id="KW-0677">Repeat</keyword>
<evidence type="ECO:0000256" key="10">
    <source>
        <dbReference type="ARBA" id="ARBA00022989"/>
    </source>
</evidence>
<evidence type="ECO:0000313" key="15">
    <source>
        <dbReference type="Proteomes" id="UP000236161"/>
    </source>
</evidence>
<comment type="subcellular location">
    <subcellularLocation>
        <location evidence="1">Membrane</location>
        <topology evidence="1">Single-pass membrane protein</topology>
    </subcellularLocation>
</comment>
<evidence type="ECO:0000256" key="3">
    <source>
        <dbReference type="ARBA" id="ARBA00022679"/>
    </source>
</evidence>
<proteinExistence type="predicted"/>
<dbReference type="GO" id="GO:0005524">
    <property type="term" value="F:ATP binding"/>
    <property type="evidence" value="ECO:0007669"/>
    <property type="project" value="UniProtKB-KW"/>
</dbReference>
<keyword evidence="15" id="KW-1185">Reference proteome</keyword>
<keyword evidence="10" id="KW-1133">Transmembrane helix</keyword>
<dbReference type="SMART" id="SM00220">
    <property type="entry name" value="S_TKc"/>
    <property type="match status" value="1"/>
</dbReference>
<dbReference type="OrthoDB" id="187462at2759"/>
<dbReference type="Proteomes" id="UP000236161">
    <property type="component" value="Unassembled WGS sequence"/>
</dbReference>
<dbReference type="PANTHER" id="PTHR27002">
    <property type="entry name" value="RECEPTOR-LIKE SERINE/THREONINE-PROTEIN KINASE SD1-8"/>
    <property type="match status" value="1"/>
</dbReference>
<dbReference type="GO" id="GO:0004674">
    <property type="term" value="F:protein serine/threonine kinase activity"/>
    <property type="evidence" value="ECO:0007669"/>
    <property type="project" value="UniProtKB-KW"/>
</dbReference>
<accession>A0A2H9ZSW5</accession>
<keyword evidence="9" id="KW-0067">ATP-binding</keyword>
<evidence type="ECO:0000256" key="7">
    <source>
        <dbReference type="ARBA" id="ARBA00022741"/>
    </source>
</evidence>
<keyword evidence="12" id="KW-0325">Glycoprotein</keyword>
<dbReference type="Gene3D" id="1.10.510.10">
    <property type="entry name" value="Transferase(Phosphotransferase) domain 1"/>
    <property type="match status" value="1"/>
</dbReference>
<keyword evidence="11" id="KW-0472">Membrane</keyword>
<evidence type="ECO:0000256" key="11">
    <source>
        <dbReference type="ARBA" id="ARBA00023136"/>
    </source>
</evidence>
<dbReference type="InterPro" id="IPR011009">
    <property type="entry name" value="Kinase-like_dom_sf"/>
</dbReference>
<evidence type="ECO:0000259" key="13">
    <source>
        <dbReference type="PROSITE" id="PS50011"/>
    </source>
</evidence>
<protein>
    <submittedName>
        <fullName evidence="14">Cysteine-rich receptor-like protein kinase 7</fullName>
        <ecNumber evidence="14">2.7.10.1</ecNumber>
        <ecNumber evidence="14">2.7.11.1</ecNumber>
    </submittedName>
</protein>